<keyword evidence="1" id="KW-0812">Transmembrane</keyword>
<keyword evidence="3" id="KW-1185">Reference proteome</keyword>
<gene>
    <name evidence="2" type="ORF">AABB24_026122</name>
</gene>
<feature type="transmembrane region" description="Helical" evidence="1">
    <location>
        <begin position="60"/>
        <end position="79"/>
    </location>
</feature>
<dbReference type="AlphaFoldDB" id="A0ABD2SDK7"/>
<protein>
    <submittedName>
        <fullName evidence="2">Uncharacterized protein</fullName>
    </submittedName>
</protein>
<organism evidence="2 3">
    <name type="scientific">Solanum stoloniferum</name>
    <dbReference type="NCBI Taxonomy" id="62892"/>
    <lineage>
        <taxon>Eukaryota</taxon>
        <taxon>Viridiplantae</taxon>
        <taxon>Streptophyta</taxon>
        <taxon>Embryophyta</taxon>
        <taxon>Tracheophyta</taxon>
        <taxon>Spermatophyta</taxon>
        <taxon>Magnoliopsida</taxon>
        <taxon>eudicotyledons</taxon>
        <taxon>Gunneridae</taxon>
        <taxon>Pentapetalae</taxon>
        <taxon>asterids</taxon>
        <taxon>lamiids</taxon>
        <taxon>Solanales</taxon>
        <taxon>Solanaceae</taxon>
        <taxon>Solanoideae</taxon>
        <taxon>Solaneae</taxon>
        <taxon>Solanum</taxon>
    </lineage>
</organism>
<name>A0ABD2SDK7_9SOLN</name>
<dbReference type="EMBL" id="JBJKTR010000015">
    <property type="protein sequence ID" value="KAL3341945.1"/>
    <property type="molecule type" value="Genomic_DNA"/>
</dbReference>
<sequence length="106" mass="12884">MQLTDKCSNLNPKTYILIKKLIYFFNILIIELRQLFFELFDNSQRYHINDMIVPHLNSFNNFDNFLFILYNWIVSNFYYKKNLNTIDVTERDKSAQQTNELLIFKG</sequence>
<keyword evidence="1" id="KW-1133">Transmembrane helix</keyword>
<proteinExistence type="predicted"/>
<reference evidence="2 3" key="1">
    <citation type="submission" date="2024-05" db="EMBL/GenBank/DDBJ databases">
        <title>De novo assembly of an allotetraploid wild potato.</title>
        <authorList>
            <person name="Hosaka A.J."/>
        </authorList>
    </citation>
    <scope>NUCLEOTIDE SEQUENCE [LARGE SCALE GENOMIC DNA]</scope>
    <source>
        <tissue evidence="2">Young leaves</tissue>
    </source>
</reference>
<comment type="caution">
    <text evidence="2">The sequence shown here is derived from an EMBL/GenBank/DDBJ whole genome shotgun (WGS) entry which is preliminary data.</text>
</comment>
<keyword evidence="1" id="KW-0472">Membrane</keyword>
<feature type="transmembrane region" description="Helical" evidence="1">
    <location>
        <begin position="21"/>
        <end position="40"/>
    </location>
</feature>
<accession>A0ABD2SDK7</accession>
<evidence type="ECO:0000313" key="2">
    <source>
        <dbReference type="EMBL" id="KAL3341945.1"/>
    </source>
</evidence>
<evidence type="ECO:0000256" key="1">
    <source>
        <dbReference type="SAM" id="Phobius"/>
    </source>
</evidence>
<evidence type="ECO:0000313" key="3">
    <source>
        <dbReference type="Proteomes" id="UP001627284"/>
    </source>
</evidence>
<dbReference type="Proteomes" id="UP001627284">
    <property type="component" value="Unassembled WGS sequence"/>
</dbReference>